<dbReference type="AlphaFoldDB" id="A0A834XY41"/>
<dbReference type="Proteomes" id="UP000639338">
    <property type="component" value="Unassembled WGS sequence"/>
</dbReference>
<reference evidence="1 2" key="1">
    <citation type="submission" date="2020-08" db="EMBL/GenBank/DDBJ databases">
        <title>Aphidius gifuensis genome sequencing and assembly.</title>
        <authorList>
            <person name="Du Z."/>
        </authorList>
    </citation>
    <scope>NUCLEOTIDE SEQUENCE [LARGE SCALE GENOMIC DNA]</scope>
    <source>
        <strain evidence="1">YNYX2018</strain>
        <tissue evidence="1">Adults</tissue>
    </source>
</reference>
<proteinExistence type="predicted"/>
<keyword evidence="2" id="KW-1185">Reference proteome</keyword>
<dbReference type="EMBL" id="JACMRX010000002">
    <property type="protein sequence ID" value="KAF7994240.1"/>
    <property type="molecule type" value="Genomic_DNA"/>
</dbReference>
<accession>A0A834XY41</accession>
<name>A0A834XY41_APHGI</name>
<evidence type="ECO:0000313" key="2">
    <source>
        <dbReference type="Proteomes" id="UP000639338"/>
    </source>
</evidence>
<sequence length="156" mass="18526">MEAFGEETRAQQDTSEFLITIFNNYSENKNCKKIIEDLFYDYDEKLRLYNIIIDDVTRLAKLARNASILYEYCINHPNKWLFNDIANSDTAPRVNDIFNRLKANVRVIKDIDENIFRLLADYENDRPKNVKIPMLHNTDGCNRPFEEMMTQFETNL</sequence>
<gene>
    <name evidence="1" type="ORF">HCN44_003330</name>
</gene>
<evidence type="ECO:0000313" key="1">
    <source>
        <dbReference type="EMBL" id="KAF7994240.1"/>
    </source>
</evidence>
<protein>
    <submittedName>
        <fullName evidence="1">Uncharacterized protein</fullName>
    </submittedName>
</protein>
<organism evidence="1 2">
    <name type="scientific">Aphidius gifuensis</name>
    <name type="common">Parasitoid wasp</name>
    <dbReference type="NCBI Taxonomy" id="684658"/>
    <lineage>
        <taxon>Eukaryota</taxon>
        <taxon>Metazoa</taxon>
        <taxon>Ecdysozoa</taxon>
        <taxon>Arthropoda</taxon>
        <taxon>Hexapoda</taxon>
        <taxon>Insecta</taxon>
        <taxon>Pterygota</taxon>
        <taxon>Neoptera</taxon>
        <taxon>Endopterygota</taxon>
        <taxon>Hymenoptera</taxon>
        <taxon>Apocrita</taxon>
        <taxon>Ichneumonoidea</taxon>
        <taxon>Braconidae</taxon>
        <taxon>Aphidiinae</taxon>
        <taxon>Aphidius</taxon>
    </lineage>
</organism>
<comment type="caution">
    <text evidence="1">The sequence shown here is derived from an EMBL/GenBank/DDBJ whole genome shotgun (WGS) entry which is preliminary data.</text>
</comment>